<organism evidence="2 3">
    <name type="scientific">Flavilitoribacter nigricans (strain ATCC 23147 / DSM 23189 / NBRC 102662 / NCIMB 1420 / SS-2)</name>
    <name type="common">Lewinella nigricans</name>
    <dbReference type="NCBI Taxonomy" id="1122177"/>
    <lineage>
        <taxon>Bacteria</taxon>
        <taxon>Pseudomonadati</taxon>
        <taxon>Bacteroidota</taxon>
        <taxon>Saprospiria</taxon>
        <taxon>Saprospirales</taxon>
        <taxon>Lewinellaceae</taxon>
        <taxon>Flavilitoribacter</taxon>
    </lineage>
</organism>
<evidence type="ECO:0000256" key="1">
    <source>
        <dbReference type="SAM" id="Phobius"/>
    </source>
</evidence>
<keyword evidence="1" id="KW-0812">Transmembrane</keyword>
<gene>
    <name evidence="2" type="ORF">CRP01_23045</name>
</gene>
<feature type="transmembrane region" description="Helical" evidence="1">
    <location>
        <begin position="58"/>
        <end position="79"/>
    </location>
</feature>
<sequence length="140" mass="15990">MRSRRLALIKFRLFVLFGLLVVFYITCLPPSIDSGSSEDELNISSIYFDVQEQVNRPVVAVGEVTASFFINHLGGFYFLRDLKGKQSIICFTNKVPPPEGSEISALGIVKPVFQRGDINFIYFKTKETEFRQRHYDQASL</sequence>
<evidence type="ECO:0000313" key="2">
    <source>
        <dbReference type="EMBL" id="PHN04077.1"/>
    </source>
</evidence>
<name>A0A2D0N6I8_FLAN2</name>
<dbReference type="Proteomes" id="UP000223913">
    <property type="component" value="Unassembled WGS sequence"/>
</dbReference>
<keyword evidence="1" id="KW-0472">Membrane</keyword>
<comment type="caution">
    <text evidence="2">The sequence shown here is derived from an EMBL/GenBank/DDBJ whole genome shotgun (WGS) entry which is preliminary data.</text>
</comment>
<dbReference type="EMBL" id="PDUD01000027">
    <property type="protein sequence ID" value="PHN04077.1"/>
    <property type="molecule type" value="Genomic_DNA"/>
</dbReference>
<keyword evidence="1" id="KW-1133">Transmembrane helix</keyword>
<evidence type="ECO:0000313" key="3">
    <source>
        <dbReference type="Proteomes" id="UP000223913"/>
    </source>
</evidence>
<reference evidence="2 3" key="1">
    <citation type="submission" date="2017-10" db="EMBL/GenBank/DDBJ databases">
        <title>The draft genome sequence of Lewinella nigricans NBRC 102662.</title>
        <authorList>
            <person name="Wang K."/>
        </authorList>
    </citation>
    <scope>NUCLEOTIDE SEQUENCE [LARGE SCALE GENOMIC DNA]</scope>
    <source>
        <strain evidence="2 3">NBRC 102662</strain>
    </source>
</reference>
<proteinExistence type="predicted"/>
<dbReference type="AlphaFoldDB" id="A0A2D0N6I8"/>
<protein>
    <submittedName>
        <fullName evidence="2">Uncharacterized protein</fullName>
    </submittedName>
</protein>
<keyword evidence="3" id="KW-1185">Reference proteome</keyword>
<accession>A0A2D0N6I8</accession>